<organism evidence="2 3">
    <name type="scientific">Dactylonectria estremocensis</name>
    <dbReference type="NCBI Taxonomy" id="1079267"/>
    <lineage>
        <taxon>Eukaryota</taxon>
        <taxon>Fungi</taxon>
        <taxon>Dikarya</taxon>
        <taxon>Ascomycota</taxon>
        <taxon>Pezizomycotina</taxon>
        <taxon>Sordariomycetes</taxon>
        <taxon>Hypocreomycetidae</taxon>
        <taxon>Hypocreales</taxon>
        <taxon>Nectriaceae</taxon>
        <taxon>Dactylonectria</taxon>
    </lineage>
</organism>
<proteinExistence type="predicted"/>
<comment type="caution">
    <text evidence="2">The sequence shown here is derived from an EMBL/GenBank/DDBJ whole genome shotgun (WGS) entry which is preliminary data.</text>
</comment>
<dbReference type="Proteomes" id="UP000717696">
    <property type="component" value="Unassembled WGS sequence"/>
</dbReference>
<keyword evidence="1" id="KW-0732">Signal</keyword>
<evidence type="ECO:0008006" key="4">
    <source>
        <dbReference type="Google" id="ProtNLM"/>
    </source>
</evidence>
<keyword evidence="3" id="KW-1185">Reference proteome</keyword>
<dbReference type="AlphaFoldDB" id="A0A9P9JJD0"/>
<feature type="signal peptide" evidence="1">
    <location>
        <begin position="1"/>
        <end position="24"/>
    </location>
</feature>
<gene>
    <name evidence="2" type="ORF">B0J13DRAFT_38669</name>
</gene>
<reference evidence="2" key="1">
    <citation type="journal article" date="2021" name="Nat. Commun.">
        <title>Genetic determinants of endophytism in the Arabidopsis root mycobiome.</title>
        <authorList>
            <person name="Mesny F."/>
            <person name="Miyauchi S."/>
            <person name="Thiergart T."/>
            <person name="Pickel B."/>
            <person name="Atanasova L."/>
            <person name="Karlsson M."/>
            <person name="Huettel B."/>
            <person name="Barry K.W."/>
            <person name="Haridas S."/>
            <person name="Chen C."/>
            <person name="Bauer D."/>
            <person name="Andreopoulos W."/>
            <person name="Pangilinan J."/>
            <person name="LaButti K."/>
            <person name="Riley R."/>
            <person name="Lipzen A."/>
            <person name="Clum A."/>
            <person name="Drula E."/>
            <person name="Henrissat B."/>
            <person name="Kohler A."/>
            <person name="Grigoriev I.V."/>
            <person name="Martin F.M."/>
            <person name="Hacquard S."/>
        </authorList>
    </citation>
    <scope>NUCLEOTIDE SEQUENCE</scope>
    <source>
        <strain evidence="2">MPI-CAGE-AT-0021</strain>
    </source>
</reference>
<sequence length="123" mass="14094">MSSFQSAIPFLLVLIFSVPYPADFSNSLTYFLDSPHQDDDASCLLTRRFTPVRRNSLCITGRVAVVACMARDRHSLPSYFGRGGRKMGHMTMPQSESRQRFVIEPPQNFRMSLGVAERMRRFK</sequence>
<accession>A0A9P9JJD0</accession>
<name>A0A9P9JJD0_9HYPO</name>
<feature type="chain" id="PRO_5040363833" description="Secreted protein" evidence="1">
    <location>
        <begin position="25"/>
        <end position="123"/>
    </location>
</feature>
<protein>
    <recommendedName>
        <fullName evidence="4">Secreted protein</fullName>
    </recommendedName>
</protein>
<evidence type="ECO:0000313" key="2">
    <source>
        <dbReference type="EMBL" id="KAH7163541.1"/>
    </source>
</evidence>
<dbReference type="EMBL" id="JAGMUU010000001">
    <property type="protein sequence ID" value="KAH7163541.1"/>
    <property type="molecule type" value="Genomic_DNA"/>
</dbReference>
<evidence type="ECO:0000256" key="1">
    <source>
        <dbReference type="SAM" id="SignalP"/>
    </source>
</evidence>
<evidence type="ECO:0000313" key="3">
    <source>
        <dbReference type="Proteomes" id="UP000717696"/>
    </source>
</evidence>